<dbReference type="EMBL" id="CAJOAY010031368">
    <property type="protein sequence ID" value="CAF4425267.1"/>
    <property type="molecule type" value="Genomic_DNA"/>
</dbReference>
<comment type="caution">
    <text evidence="1">The sequence shown here is derived from an EMBL/GenBank/DDBJ whole genome shotgun (WGS) entry which is preliminary data.</text>
</comment>
<proteinExistence type="predicted"/>
<name>A0A820QN27_9BILA</name>
<feature type="non-terminal residue" evidence="1">
    <location>
        <position position="1"/>
    </location>
</feature>
<protein>
    <submittedName>
        <fullName evidence="1">Uncharacterized protein</fullName>
    </submittedName>
</protein>
<dbReference type="Proteomes" id="UP000663881">
    <property type="component" value="Unassembled WGS sequence"/>
</dbReference>
<dbReference type="AlphaFoldDB" id="A0A820QN27"/>
<gene>
    <name evidence="1" type="ORF">OKA104_LOCUS52760</name>
</gene>
<evidence type="ECO:0000313" key="1">
    <source>
        <dbReference type="EMBL" id="CAF4425267.1"/>
    </source>
</evidence>
<organism evidence="1 2">
    <name type="scientific">Adineta steineri</name>
    <dbReference type="NCBI Taxonomy" id="433720"/>
    <lineage>
        <taxon>Eukaryota</taxon>
        <taxon>Metazoa</taxon>
        <taxon>Spiralia</taxon>
        <taxon>Gnathifera</taxon>
        <taxon>Rotifera</taxon>
        <taxon>Eurotatoria</taxon>
        <taxon>Bdelloidea</taxon>
        <taxon>Adinetida</taxon>
        <taxon>Adinetidae</taxon>
        <taxon>Adineta</taxon>
    </lineage>
</organism>
<sequence>SNKVLSYSGMLTIGTQEYHDYHDEFKYQDHIFENEILLLISRYIIKLNLLNYFYSIFLGKNPLFCFEHRLNAL</sequence>
<reference evidence="1" key="1">
    <citation type="submission" date="2021-02" db="EMBL/GenBank/DDBJ databases">
        <authorList>
            <person name="Nowell W R."/>
        </authorList>
    </citation>
    <scope>NUCLEOTIDE SEQUENCE</scope>
</reference>
<evidence type="ECO:0000313" key="2">
    <source>
        <dbReference type="Proteomes" id="UP000663881"/>
    </source>
</evidence>
<accession>A0A820QN27</accession>